<dbReference type="AlphaFoldDB" id="F0T6V4"/>
<sequence length="45" mass="5449">MNEKEIEEFVENFKGMLWDELDDELGEMSREDLITVIVKLKRRYG</sequence>
<reference evidence="2" key="1">
    <citation type="submission" date="2011-02" db="EMBL/GenBank/DDBJ databases">
        <title>Complete sequence of Methanobacterium sp. AL-21.</title>
        <authorList>
            <consortium name="US DOE Joint Genome Institute"/>
            <person name="Lucas S."/>
            <person name="Copeland A."/>
            <person name="Lapidus A."/>
            <person name="Cheng J.-F."/>
            <person name="Goodwin L."/>
            <person name="Pitluck S."/>
            <person name="Chertkov O."/>
            <person name="Detter J.C."/>
            <person name="Han C."/>
            <person name="Tapia R."/>
            <person name="Land M."/>
            <person name="Hauser L."/>
            <person name="Kyrpides N."/>
            <person name="Ivanova N."/>
            <person name="Mikhailova N."/>
            <person name="Pagani I."/>
            <person name="Cadillo-Quiroz H."/>
            <person name="Imachi H."/>
            <person name="Zinder S."/>
            <person name="Liu W."/>
            <person name="Woyke T."/>
        </authorList>
    </citation>
    <scope>NUCLEOTIDE SEQUENCE [LARGE SCALE GENOMIC DNA]</scope>
    <source>
        <strain evidence="2">AL-21</strain>
    </source>
</reference>
<evidence type="ECO:0000313" key="2">
    <source>
        <dbReference type="Proteomes" id="UP000007490"/>
    </source>
</evidence>
<dbReference type="EMBL" id="CP002551">
    <property type="protein sequence ID" value="ADZ09474.1"/>
    <property type="molecule type" value="Genomic_DNA"/>
</dbReference>
<dbReference type="eggNOG" id="arCOG14004">
    <property type="taxonomic scope" value="Archaea"/>
</dbReference>
<dbReference type="KEGG" id="mel:Metbo_1232"/>
<dbReference type="Proteomes" id="UP000007490">
    <property type="component" value="Chromosome"/>
</dbReference>
<keyword evidence="2" id="KW-1185">Reference proteome</keyword>
<accession>F0T6V4</accession>
<dbReference type="HOGENOM" id="CLU_3113115_0_0_2"/>
<evidence type="ECO:0000313" key="1">
    <source>
        <dbReference type="EMBL" id="ADZ09474.1"/>
    </source>
</evidence>
<dbReference type="GeneID" id="55575261"/>
<dbReference type="OrthoDB" id="69700at2157"/>
<gene>
    <name evidence="1" type="ordered locus">Metbo_1232</name>
</gene>
<name>F0T6V4_METLA</name>
<reference evidence="1 2" key="2">
    <citation type="journal article" date="2014" name="Int. J. Syst. Evol. Microbiol.">
        <title>Methanobacterium paludis sp. nov. and a novel strain of Methanobacterium lacus isolated from northern peatlands.</title>
        <authorList>
            <person name="Cadillo-Quiroz H."/>
            <person name="Brauer S.L."/>
            <person name="Goodson N."/>
            <person name="Yavitt J.B."/>
            <person name="Zinder S.H."/>
        </authorList>
    </citation>
    <scope>NUCLEOTIDE SEQUENCE [LARGE SCALE GENOMIC DNA]</scope>
    <source>
        <strain evidence="1 2">AL-21</strain>
    </source>
</reference>
<organism evidence="1 2">
    <name type="scientific">Methanobacterium lacus (strain AL-21)</name>
    <dbReference type="NCBI Taxonomy" id="877455"/>
    <lineage>
        <taxon>Archaea</taxon>
        <taxon>Methanobacteriati</taxon>
        <taxon>Methanobacteriota</taxon>
        <taxon>Methanomada group</taxon>
        <taxon>Methanobacteria</taxon>
        <taxon>Methanobacteriales</taxon>
        <taxon>Methanobacteriaceae</taxon>
        <taxon>Methanobacterium</taxon>
    </lineage>
</organism>
<protein>
    <submittedName>
        <fullName evidence="1">Uncharacterized protein</fullName>
    </submittedName>
</protein>
<proteinExistence type="predicted"/>
<dbReference type="RefSeq" id="WP_013644825.1">
    <property type="nucleotide sequence ID" value="NC_015216.1"/>
</dbReference>